<organism evidence="1 2">
    <name type="scientific">Bacillus methanolicus PB1</name>
    <dbReference type="NCBI Taxonomy" id="997296"/>
    <lineage>
        <taxon>Bacteria</taxon>
        <taxon>Bacillati</taxon>
        <taxon>Bacillota</taxon>
        <taxon>Bacilli</taxon>
        <taxon>Bacillales</taxon>
        <taxon>Bacillaceae</taxon>
        <taxon>Bacillus</taxon>
    </lineage>
</organism>
<name>I3E5M4_BACMT</name>
<keyword evidence="2" id="KW-1185">Reference proteome</keyword>
<proteinExistence type="predicted"/>
<reference evidence="1 2" key="1">
    <citation type="journal article" date="2012" name="Appl. Environ. Microbiol.">
        <title>Genome Sequence of Thermotolerant Bacillus methanolicus: Features and Regulation Related to Methylotrophy and Production of L-Lysine and L-Glutamate from Methanol.</title>
        <authorList>
            <person name="Heggeset T.M."/>
            <person name="Krog A."/>
            <person name="Balzer S."/>
            <person name="Wentzel A."/>
            <person name="Ellingsen T.E."/>
            <person name="Brautaset T."/>
        </authorList>
    </citation>
    <scope>NUCLEOTIDE SEQUENCE [LARGE SCALE GENOMIC DNA]</scope>
    <source>
        <strain evidence="1 2">PB1</strain>
    </source>
</reference>
<accession>I3E5M4</accession>
<dbReference type="PATRIC" id="fig|997296.3.peg.582"/>
<dbReference type="Proteomes" id="UP000010523">
    <property type="component" value="Unassembled WGS sequence"/>
</dbReference>
<evidence type="ECO:0000313" key="2">
    <source>
        <dbReference type="Proteomes" id="UP000010523"/>
    </source>
</evidence>
<protein>
    <submittedName>
        <fullName evidence="1">Uncharacterized protein</fullName>
    </submittedName>
</protein>
<dbReference type="EMBL" id="AFEU01000001">
    <property type="protein sequence ID" value="EIJ81795.1"/>
    <property type="molecule type" value="Genomic_DNA"/>
</dbReference>
<evidence type="ECO:0000313" key="1">
    <source>
        <dbReference type="EMBL" id="EIJ81795.1"/>
    </source>
</evidence>
<sequence length="33" mass="4174">MTKDVDWKEFINEYIKRMEKAKKKKNFKVIKQQ</sequence>
<comment type="caution">
    <text evidence="1">The sequence shown here is derived from an EMBL/GenBank/DDBJ whole genome shotgun (WGS) entry which is preliminary data.</text>
</comment>
<gene>
    <name evidence="1" type="ORF">PB1_02610</name>
</gene>
<dbReference type="AlphaFoldDB" id="I3E5M4"/>